<evidence type="ECO:0000313" key="1">
    <source>
        <dbReference type="EMBL" id="CAB4128521.1"/>
    </source>
</evidence>
<organism evidence="1">
    <name type="scientific">uncultured Caudovirales phage</name>
    <dbReference type="NCBI Taxonomy" id="2100421"/>
    <lineage>
        <taxon>Viruses</taxon>
        <taxon>Duplodnaviria</taxon>
        <taxon>Heunggongvirae</taxon>
        <taxon>Uroviricota</taxon>
        <taxon>Caudoviricetes</taxon>
        <taxon>Peduoviridae</taxon>
        <taxon>Maltschvirus</taxon>
        <taxon>Maltschvirus maltsch</taxon>
    </lineage>
</organism>
<proteinExistence type="predicted"/>
<name>A0A6J5L2D6_9CAUD</name>
<sequence length="64" mass="7893">MIKRYMKIDYKPRESKQRTFNKMVKKEFHQLQIDKLPNEFRKCFDNYNSNSVGGDLQIDENDYR</sequence>
<accession>A0A6J5L2D6</accession>
<reference evidence="1" key="1">
    <citation type="submission" date="2020-04" db="EMBL/GenBank/DDBJ databases">
        <authorList>
            <person name="Chiriac C."/>
            <person name="Salcher M."/>
            <person name="Ghai R."/>
            <person name="Kavagutti S V."/>
        </authorList>
    </citation>
    <scope>NUCLEOTIDE SEQUENCE</scope>
</reference>
<protein>
    <submittedName>
        <fullName evidence="1">Uncharacterized protein</fullName>
    </submittedName>
</protein>
<gene>
    <name evidence="1" type="ORF">UFOVP100_39</name>
</gene>
<dbReference type="EMBL" id="LR796229">
    <property type="protein sequence ID" value="CAB4128521.1"/>
    <property type="molecule type" value="Genomic_DNA"/>
</dbReference>